<reference evidence="12 13" key="1">
    <citation type="submission" date="2024-07" db="EMBL/GenBank/DDBJ databases">
        <title>Chromosome-level genome assembly of the water stick insect Ranatra chinensis (Heteroptera: Nepidae).</title>
        <authorList>
            <person name="Liu X."/>
        </authorList>
    </citation>
    <scope>NUCLEOTIDE SEQUENCE [LARGE SCALE GENOMIC DNA]</scope>
    <source>
        <strain evidence="12">Cailab_2021Rc</strain>
        <tissue evidence="12">Muscle</tissue>
    </source>
</reference>
<dbReference type="GO" id="GO:0005929">
    <property type="term" value="C:cilium"/>
    <property type="evidence" value="ECO:0007669"/>
    <property type="project" value="UniProtKB-SubCell"/>
</dbReference>
<evidence type="ECO:0000256" key="7">
    <source>
        <dbReference type="ARBA" id="ARBA00023069"/>
    </source>
</evidence>
<dbReference type="Pfam" id="PF01753">
    <property type="entry name" value="zf-MYND"/>
    <property type="match status" value="1"/>
</dbReference>
<feature type="repeat" description="ANK" evidence="9">
    <location>
        <begin position="78"/>
        <end position="110"/>
    </location>
</feature>
<keyword evidence="6 9" id="KW-0040">ANK repeat</keyword>
<keyword evidence="2" id="KW-0479">Metal-binding</keyword>
<name>A0ABD0Z6M7_9HEMI</name>
<feature type="repeat" description="ANK" evidence="9">
    <location>
        <begin position="44"/>
        <end position="76"/>
    </location>
</feature>
<evidence type="ECO:0000256" key="10">
    <source>
        <dbReference type="PROSITE-ProRule" id="PRU00134"/>
    </source>
</evidence>
<dbReference type="PROSITE" id="PS01360">
    <property type="entry name" value="ZF_MYND_1"/>
    <property type="match status" value="1"/>
</dbReference>
<keyword evidence="5" id="KW-0862">Zinc</keyword>
<dbReference type="Gene3D" id="6.10.140.2220">
    <property type="match status" value="1"/>
</dbReference>
<evidence type="ECO:0000313" key="12">
    <source>
        <dbReference type="EMBL" id="KAL1140202.1"/>
    </source>
</evidence>
<evidence type="ECO:0000259" key="11">
    <source>
        <dbReference type="PROSITE" id="PS50865"/>
    </source>
</evidence>
<keyword evidence="7" id="KW-0969">Cilium</keyword>
<keyword evidence="13" id="KW-1185">Reference proteome</keyword>
<evidence type="ECO:0000256" key="2">
    <source>
        <dbReference type="ARBA" id="ARBA00022723"/>
    </source>
</evidence>
<evidence type="ECO:0000256" key="6">
    <source>
        <dbReference type="ARBA" id="ARBA00023043"/>
    </source>
</evidence>
<dbReference type="InterPro" id="IPR052452">
    <property type="entry name" value="Ankyrin-MYND_dom_contain_2"/>
</dbReference>
<protein>
    <recommendedName>
        <fullName evidence="11">MYND-type domain-containing protein</fullName>
    </recommendedName>
</protein>
<keyword evidence="3" id="KW-0677">Repeat</keyword>
<comment type="subcellular location">
    <subcellularLocation>
        <location evidence="1">Cell projection</location>
        <location evidence="1">Cilium</location>
    </subcellularLocation>
</comment>
<keyword evidence="8" id="KW-0966">Cell projection</keyword>
<evidence type="ECO:0000256" key="3">
    <source>
        <dbReference type="ARBA" id="ARBA00022737"/>
    </source>
</evidence>
<evidence type="ECO:0000256" key="8">
    <source>
        <dbReference type="ARBA" id="ARBA00023273"/>
    </source>
</evidence>
<dbReference type="SUPFAM" id="SSF144232">
    <property type="entry name" value="HIT/MYND zinc finger-like"/>
    <property type="match status" value="1"/>
</dbReference>
<comment type="caution">
    <text evidence="12">The sequence shown here is derived from an EMBL/GenBank/DDBJ whole genome shotgun (WGS) entry which is preliminary data.</text>
</comment>
<dbReference type="Proteomes" id="UP001558652">
    <property type="component" value="Unassembled WGS sequence"/>
</dbReference>
<keyword evidence="4 10" id="KW-0863">Zinc-finger</keyword>
<organism evidence="12 13">
    <name type="scientific">Ranatra chinensis</name>
    <dbReference type="NCBI Taxonomy" id="642074"/>
    <lineage>
        <taxon>Eukaryota</taxon>
        <taxon>Metazoa</taxon>
        <taxon>Ecdysozoa</taxon>
        <taxon>Arthropoda</taxon>
        <taxon>Hexapoda</taxon>
        <taxon>Insecta</taxon>
        <taxon>Pterygota</taxon>
        <taxon>Neoptera</taxon>
        <taxon>Paraneoptera</taxon>
        <taxon>Hemiptera</taxon>
        <taxon>Heteroptera</taxon>
        <taxon>Panheteroptera</taxon>
        <taxon>Nepomorpha</taxon>
        <taxon>Nepidae</taxon>
        <taxon>Ranatrinae</taxon>
        <taxon>Ranatra</taxon>
    </lineage>
</organism>
<evidence type="ECO:0000256" key="4">
    <source>
        <dbReference type="ARBA" id="ARBA00022771"/>
    </source>
</evidence>
<dbReference type="EMBL" id="JBFDAA010000001">
    <property type="protein sequence ID" value="KAL1140202.1"/>
    <property type="molecule type" value="Genomic_DNA"/>
</dbReference>
<dbReference type="AlphaFoldDB" id="A0ABD0Z6M7"/>
<dbReference type="InterPro" id="IPR036770">
    <property type="entry name" value="Ankyrin_rpt-contain_sf"/>
</dbReference>
<dbReference type="PROSITE" id="PS50088">
    <property type="entry name" value="ANK_REPEAT"/>
    <property type="match status" value="2"/>
</dbReference>
<dbReference type="InterPro" id="IPR002893">
    <property type="entry name" value="Znf_MYND"/>
</dbReference>
<dbReference type="SUPFAM" id="SSF48403">
    <property type="entry name" value="Ankyrin repeat"/>
    <property type="match status" value="1"/>
</dbReference>
<gene>
    <name evidence="12" type="ORF">AAG570_000134</name>
</gene>
<evidence type="ECO:0000313" key="13">
    <source>
        <dbReference type="Proteomes" id="UP001558652"/>
    </source>
</evidence>
<dbReference type="SMART" id="SM00248">
    <property type="entry name" value="ANK"/>
    <property type="match status" value="3"/>
</dbReference>
<dbReference type="PANTHER" id="PTHR24150:SF8">
    <property type="entry name" value="ANKYRIN REPEAT AND MYND DOMAIN-CONTAINING PROTEIN 2"/>
    <property type="match status" value="1"/>
</dbReference>
<dbReference type="PROSITE" id="PS50297">
    <property type="entry name" value="ANK_REP_REGION"/>
    <property type="match status" value="2"/>
</dbReference>
<dbReference type="Gene3D" id="1.25.40.20">
    <property type="entry name" value="Ankyrin repeat-containing domain"/>
    <property type="match status" value="1"/>
</dbReference>
<evidence type="ECO:0000256" key="9">
    <source>
        <dbReference type="PROSITE-ProRule" id="PRU00023"/>
    </source>
</evidence>
<evidence type="ECO:0000256" key="5">
    <source>
        <dbReference type="ARBA" id="ARBA00022833"/>
    </source>
</evidence>
<accession>A0ABD0Z6M7</accession>
<evidence type="ECO:0000256" key="1">
    <source>
        <dbReference type="ARBA" id="ARBA00004138"/>
    </source>
</evidence>
<dbReference type="GO" id="GO:0008270">
    <property type="term" value="F:zinc ion binding"/>
    <property type="evidence" value="ECO:0007669"/>
    <property type="project" value="UniProtKB-KW"/>
</dbReference>
<dbReference type="PROSITE" id="PS50865">
    <property type="entry name" value="ZF_MYND_2"/>
    <property type="match status" value="1"/>
</dbReference>
<sequence>MAPANVCTGEEGKLVFYYVAKNDFLSLKSIILQHNLNVDIYDEHGMTPLKSAAYNGHKEICQFLLDQGADVNCKNHEHGYTALHFAALSGNAEVCQLLLDSGANSHPLNSVGRTPSQMAAFVGFHNCVAVINNYIPKSEVEYYTLTHGLETEPKLPSVYASPLHKFIMQVNVHPVRVALNLQPTLIEDLPRIKKILELMCEKEMKRGAESNEVMSFKLHYLSCIVAEVIKCSFRSPEKQSDPVELFVRKILVRKRGEEYIDFLIRDIVREFPFRECTIFRQMVTSLANQKDSPPALSLVTVAINGQRGFSDDVKTCATCGEEKASKKCSKCKQVQYCDRECQRLHWFVHKKECNRNNEELINKMENSVKIN</sequence>
<dbReference type="PANTHER" id="PTHR24150">
    <property type="entry name" value="ANKYRIN REPEAT AND MYND DOMAIN-CONTAINING PROTEIN 2"/>
    <property type="match status" value="1"/>
</dbReference>
<dbReference type="Pfam" id="PF13637">
    <property type="entry name" value="Ank_4"/>
    <property type="match status" value="1"/>
</dbReference>
<feature type="domain" description="MYND-type" evidence="11">
    <location>
        <begin position="316"/>
        <end position="353"/>
    </location>
</feature>
<dbReference type="InterPro" id="IPR002110">
    <property type="entry name" value="Ankyrin_rpt"/>
</dbReference>
<proteinExistence type="predicted"/>
<dbReference type="PRINTS" id="PR01415">
    <property type="entry name" value="ANKYRIN"/>
</dbReference>